<dbReference type="PANTHER" id="PTHR47396:SF1">
    <property type="entry name" value="ATP-DEPENDENT HELICASE IRC3-RELATED"/>
    <property type="match status" value="1"/>
</dbReference>
<dbReference type="GO" id="GO:0003677">
    <property type="term" value="F:DNA binding"/>
    <property type="evidence" value="ECO:0007669"/>
    <property type="project" value="InterPro"/>
</dbReference>
<accession>A0A1H7UGL5</accession>
<dbReference type="InterPro" id="IPR014001">
    <property type="entry name" value="Helicase_ATP-bd"/>
</dbReference>
<keyword evidence="3" id="KW-1185">Reference proteome</keyword>
<reference evidence="3" key="1">
    <citation type="submission" date="2016-10" db="EMBL/GenBank/DDBJ databases">
        <authorList>
            <person name="Varghese N."/>
            <person name="Submissions S."/>
        </authorList>
    </citation>
    <scope>NUCLEOTIDE SEQUENCE [LARGE SCALE GENOMIC DNA]</scope>
    <source>
        <strain evidence="3">JS21-1</strain>
    </source>
</reference>
<dbReference type="GO" id="GO:0005829">
    <property type="term" value="C:cytosol"/>
    <property type="evidence" value="ECO:0007669"/>
    <property type="project" value="TreeGrafter"/>
</dbReference>
<dbReference type="EMBL" id="FNZZ01000007">
    <property type="protein sequence ID" value="SEL95798.1"/>
    <property type="molecule type" value="Genomic_DNA"/>
</dbReference>
<evidence type="ECO:0000259" key="1">
    <source>
        <dbReference type="PROSITE" id="PS51192"/>
    </source>
</evidence>
<dbReference type="InterPro" id="IPR013670">
    <property type="entry name" value="EcoEI_R_C_dom"/>
</dbReference>
<dbReference type="CDD" id="cd18032">
    <property type="entry name" value="DEXHc_RE_I_III_res"/>
    <property type="match status" value="1"/>
</dbReference>
<dbReference type="PROSITE" id="PS51192">
    <property type="entry name" value="HELICASE_ATP_BIND_1"/>
    <property type="match status" value="1"/>
</dbReference>
<sequence length="898" mass="99803">MSTPEAKARDLIDQQLTAAGWVIQDRAEMDRRASLGVAVREYPFASGPADYLLLVDGKACGIVEAKKEGFTLSGVADQAVGYGAGAPPTLATWGTPLRFDYEASGSEILFSDRVDPDQRSRPLFSFHKPDTLHAWLKDGSSIRARLFELPPLDPAGLRECQIEAIEGIEHSLRSGQARSLVQMATGAGKTFTAATLCYRLLAHAGAHRVLFLVDRNNLGKQTLKEFQTYRPPGTGRLFTELHNVQRLGPTGLDKANQVVISTIQRVFAQLTGADISEEDEEQSEFEHAHAPTRTVAYSPALPPETFDFIIVDECHRSIYGSWRQVLDYFDAQIIGLTATPSPATLGFFNRNLVAEYPYERSVADGVNVPFEIYRIRTQIGEHGGRVPAGYSVPRRDKHTRRQRYEQLDDDLVYAGSDLDRSVVVPNQIRTVLETYRDTLSSELFPGRTDVPKTLIFAKDDHHAEEIVGIAKEVFGKGNDFAKKITYAATEPERILGQFRTEYLPRIAVTVDMIATGTDVKPIEVLIFLRDVRSAIYFEQMRGRGVRSLNSVDLKRVTPDAVAKDRFVLIDAVGVTESDKTITQPLERKRTVSFEKLLEHVASGASDEDTVSSLAHRLSALDRKLSPDDRQRVADASQGRSLSELAGSLVDALDQDRIERADDPAQEAQRLRETALMPFDKPLLRNLLVELKRASEVVIDNLSSDIVISSAFDPAAAERLTTSFRTFIQEQGDDITALQILLGRPAHQARLTYQSLEELRTAMMRPPWLLQPLELWSAYRRLQGDKVRGNPAKALTDIVALVRFATGSTDTLAPLSSDIAGRFNLWIGREKQAGRTYNQAQLGWLEAIRDHLAANIELPLRDLQELPQFERRGGIIAARAIFPGRLDAVVDELTMALVA</sequence>
<dbReference type="PANTHER" id="PTHR47396">
    <property type="entry name" value="TYPE I RESTRICTION ENZYME ECOKI R PROTEIN"/>
    <property type="match status" value="1"/>
</dbReference>
<feature type="domain" description="Helicase ATP-binding" evidence="1">
    <location>
        <begin position="170"/>
        <end position="358"/>
    </location>
</feature>
<dbReference type="Gene3D" id="3.40.50.300">
    <property type="entry name" value="P-loop containing nucleotide triphosphate hydrolases"/>
    <property type="match status" value="2"/>
</dbReference>
<dbReference type="Proteomes" id="UP000199214">
    <property type="component" value="Unassembled WGS sequence"/>
</dbReference>
<dbReference type="RefSeq" id="WP_093007741.1">
    <property type="nucleotide sequence ID" value="NZ_FNZZ01000007.1"/>
</dbReference>
<dbReference type="GO" id="GO:0006304">
    <property type="term" value="P:DNA modification"/>
    <property type="evidence" value="ECO:0007669"/>
    <property type="project" value="InterPro"/>
</dbReference>
<evidence type="ECO:0000313" key="2">
    <source>
        <dbReference type="EMBL" id="SEL95798.1"/>
    </source>
</evidence>
<dbReference type="InterPro" id="IPR006935">
    <property type="entry name" value="Helicase/UvrB_N"/>
</dbReference>
<dbReference type="GO" id="GO:0005524">
    <property type="term" value="F:ATP binding"/>
    <property type="evidence" value="ECO:0007669"/>
    <property type="project" value="InterPro"/>
</dbReference>
<name>A0A1H7UGL5_9SPHN</name>
<dbReference type="InterPro" id="IPR027417">
    <property type="entry name" value="P-loop_NTPase"/>
</dbReference>
<dbReference type="InterPro" id="IPR050742">
    <property type="entry name" value="Helicase_Restrict-Modif_Enz"/>
</dbReference>
<dbReference type="SMART" id="SM00487">
    <property type="entry name" value="DEXDc"/>
    <property type="match status" value="1"/>
</dbReference>
<dbReference type="Pfam" id="PF08463">
    <property type="entry name" value="EcoEI_R_C"/>
    <property type="match status" value="1"/>
</dbReference>
<protein>
    <submittedName>
        <fullName evidence="2">Type I restriction enzyme, R subunit</fullName>
    </submittedName>
</protein>
<dbReference type="GO" id="GO:0016787">
    <property type="term" value="F:hydrolase activity"/>
    <property type="evidence" value="ECO:0007669"/>
    <property type="project" value="InterPro"/>
</dbReference>
<dbReference type="Gene3D" id="3.90.1570.30">
    <property type="match status" value="1"/>
</dbReference>
<dbReference type="SUPFAM" id="SSF52540">
    <property type="entry name" value="P-loop containing nucleoside triphosphate hydrolases"/>
    <property type="match status" value="2"/>
</dbReference>
<organism evidence="2 3">
    <name type="scientific">Sphingomonas palmae</name>
    <dbReference type="NCBI Taxonomy" id="1855283"/>
    <lineage>
        <taxon>Bacteria</taxon>
        <taxon>Pseudomonadati</taxon>
        <taxon>Pseudomonadota</taxon>
        <taxon>Alphaproteobacteria</taxon>
        <taxon>Sphingomonadales</taxon>
        <taxon>Sphingomonadaceae</taxon>
        <taxon>Sphingomonas</taxon>
    </lineage>
</organism>
<dbReference type="OrthoDB" id="9803459at2"/>
<dbReference type="STRING" id="1855283.SAMN05216382_2978"/>
<dbReference type="AlphaFoldDB" id="A0A1H7UGL5"/>
<gene>
    <name evidence="2" type="ORF">SAMN05216382_2978</name>
</gene>
<dbReference type="Pfam" id="PF04851">
    <property type="entry name" value="ResIII"/>
    <property type="match status" value="1"/>
</dbReference>
<evidence type="ECO:0000313" key="3">
    <source>
        <dbReference type="Proteomes" id="UP000199214"/>
    </source>
</evidence>
<proteinExistence type="predicted"/>